<keyword evidence="5" id="KW-1185">Reference proteome</keyword>
<evidence type="ECO:0000313" key="5">
    <source>
        <dbReference type="Proteomes" id="UP000192652"/>
    </source>
</evidence>
<reference evidence="3 5" key="3">
    <citation type="journal article" date="2017" name="Antonie Van Leeuwenhoek">
        <title>Rhizobium rhizosphaerae sp. nov., a novel species isolated from rice rhizosphere.</title>
        <authorList>
            <person name="Zhao J.J."/>
            <person name="Zhang J."/>
            <person name="Zhang R.J."/>
            <person name="Zhang C.W."/>
            <person name="Yin H.Q."/>
            <person name="Zhang X.X."/>
        </authorList>
    </citation>
    <scope>NUCLEOTIDE SEQUENCE [LARGE SCALE GENOMIC DNA]</scope>
    <source>
        <strain evidence="3 5">RD15</strain>
    </source>
</reference>
<dbReference type="EMBL" id="MKIO01000027">
    <property type="protein sequence ID" value="OLP55628.1"/>
    <property type="molecule type" value="Genomic_DNA"/>
</dbReference>
<dbReference type="OrthoDB" id="7907227at2"/>
<protein>
    <submittedName>
        <fullName evidence="2">Curlin</fullName>
    </submittedName>
</protein>
<dbReference type="EMBL" id="MSPX01000006">
    <property type="protein sequence ID" value="OQP86625.1"/>
    <property type="molecule type" value="Genomic_DNA"/>
</dbReference>
<comment type="caution">
    <text evidence="2">The sequence shown here is derived from an EMBL/GenBank/DDBJ whole genome shotgun (WGS) entry which is preliminary data.</text>
</comment>
<evidence type="ECO:0000256" key="1">
    <source>
        <dbReference type="SAM" id="SignalP"/>
    </source>
</evidence>
<evidence type="ECO:0000313" key="3">
    <source>
        <dbReference type="EMBL" id="OQP86625.1"/>
    </source>
</evidence>
<accession>A0A1Q9AK27</accession>
<sequence>MTRALLTFATGALLAATMAMPVPALAGGQVSFNVAPANARDAELFSTGLRVYSLFRGIKNGEIRQSGSRNAAGLAQDGRGNLGVIRQHGNGNRGTLRQTGNDNAYGLFQYGRNNDDAIVQTGDNNSGATFSYGW</sequence>
<keyword evidence="1" id="KW-0732">Signal</keyword>
<dbReference type="RefSeq" id="WP_075634628.1">
    <property type="nucleotide sequence ID" value="NZ_MKIO01000027.1"/>
</dbReference>
<evidence type="ECO:0000313" key="4">
    <source>
        <dbReference type="Proteomes" id="UP000186143"/>
    </source>
</evidence>
<proteinExistence type="predicted"/>
<dbReference type="Proteomes" id="UP000192652">
    <property type="component" value="Unassembled WGS sequence"/>
</dbReference>
<dbReference type="Proteomes" id="UP000186143">
    <property type="component" value="Unassembled WGS sequence"/>
</dbReference>
<dbReference type="AlphaFoldDB" id="A0A1Q9AK27"/>
<reference evidence="3" key="2">
    <citation type="submission" date="2016-12" db="EMBL/GenBank/DDBJ databases">
        <authorList>
            <person name="Zhang X."/>
            <person name="Zhao J."/>
        </authorList>
    </citation>
    <scope>NUCLEOTIDE SEQUENCE</scope>
    <source>
        <strain evidence="3">RD15</strain>
    </source>
</reference>
<feature type="chain" id="PRO_5012796633" evidence="1">
    <location>
        <begin position="27"/>
        <end position="134"/>
    </location>
</feature>
<evidence type="ECO:0000313" key="2">
    <source>
        <dbReference type="EMBL" id="OLP55628.1"/>
    </source>
</evidence>
<dbReference type="STRING" id="1672749.BJF92_08100"/>
<reference evidence="2 4" key="1">
    <citation type="submission" date="2016-09" db="EMBL/GenBank/DDBJ databases">
        <title>Rhizobium sp. nov., a novel species isolated from the rice rhizosphere.</title>
        <authorList>
            <person name="Zhao J."/>
            <person name="Zhang X."/>
        </authorList>
    </citation>
    <scope>NUCLEOTIDE SEQUENCE [LARGE SCALE GENOMIC DNA]</scope>
    <source>
        <strain evidence="2 4">MH17</strain>
    </source>
</reference>
<feature type="signal peptide" evidence="1">
    <location>
        <begin position="1"/>
        <end position="26"/>
    </location>
</feature>
<organism evidence="2 4">
    <name type="scientific">Xaviernesmea rhizosphaerae</name>
    <dbReference type="NCBI Taxonomy" id="1672749"/>
    <lineage>
        <taxon>Bacteria</taxon>
        <taxon>Pseudomonadati</taxon>
        <taxon>Pseudomonadota</taxon>
        <taxon>Alphaproteobacteria</taxon>
        <taxon>Hyphomicrobiales</taxon>
        <taxon>Rhizobiaceae</taxon>
        <taxon>Rhizobium/Agrobacterium group</taxon>
        <taxon>Xaviernesmea</taxon>
    </lineage>
</organism>
<name>A0A1Q9AK27_9HYPH</name>
<gene>
    <name evidence="2" type="ORF">BJF92_08100</name>
    <name evidence="3" type="ORF">BTR14_09235</name>
</gene>